<keyword evidence="2" id="KW-1185">Reference proteome</keyword>
<name>A1ZDZ6_MICM2</name>
<comment type="caution">
    <text evidence="1">The sequence shown here is derived from an EMBL/GenBank/DDBJ whole genome shotgun (WGS) entry which is preliminary data.</text>
</comment>
<accession>A1ZDZ6</accession>
<proteinExistence type="predicted"/>
<reference evidence="1 2" key="1">
    <citation type="submission" date="2007-01" db="EMBL/GenBank/DDBJ databases">
        <authorList>
            <person name="Haygood M."/>
            <person name="Podell S."/>
            <person name="Anderson C."/>
            <person name="Hopkinson B."/>
            <person name="Roe K."/>
            <person name="Barbeau K."/>
            <person name="Gaasterland T."/>
            <person name="Ferriera S."/>
            <person name="Johnson J."/>
            <person name="Kravitz S."/>
            <person name="Beeson K."/>
            <person name="Sutton G."/>
            <person name="Rogers Y.-H."/>
            <person name="Friedman R."/>
            <person name="Frazier M."/>
            <person name="Venter J.C."/>
        </authorList>
    </citation>
    <scope>NUCLEOTIDE SEQUENCE [LARGE SCALE GENOMIC DNA]</scope>
    <source>
        <strain evidence="1 2">ATCC 23134</strain>
    </source>
</reference>
<sequence length="38" mass="4541">MLIVDNSKYYLLTGWSLVLTKQIHLKPPPPRRSYRRVT</sequence>
<gene>
    <name evidence="1" type="ORF">M23134_04137</name>
</gene>
<organism evidence="1 2">
    <name type="scientific">Microscilla marina ATCC 23134</name>
    <dbReference type="NCBI Taxonomy" id="313606"/>
    <lineage>
        <taxon>Bacteria</taxon>
        <taxon>Pseudomonadati</taxon>
        <taxon>Bacteroidota</taxon>
        <taxon>Cytophagia</taxon>
        <taxon>Cytophagales</taxon>
        <taxon>Microscillaceae</taxon>
        <taxon>Microscilla</taxon>
    </lineage>
</organism>
<dbReference type="Proteomes" id="UP000004095">
    <property type="component" value="Unassembled WGS sequence"/>
</dbReference>
<dbReference type="AlphaFoldDB" id="A1ZDZ6"/>
<protein>
    <submittedName>
        <fullName evidence="1">Uncharacterized protein</fullName>
    </submittedName>
</protein>
<evidence type="ECO:0000313" key="1">
    <source>
        <dbReference type="EMBL" id="EAY31304.1"/>
    </source>
</evidence>
<evidence type="ECO:0000313" key="2">
    <source>
        <dbReference type="Proteomes" id="UP000004095"/>
    </source>
</evidence>
<dbReference type="EMBL" id="AAWS01000003">
    <property type="protein sequence ID" value="EAY31304.1"/>
    <property type="molecule type" value="Genomic_DNA"/>
</dbReference>